<evidence type="ECO:0000256" key="3">
    <source>
        <dbReference type="ARBA" id="ARBA00022989"/>
    </source>
</evidence>
<dbReference type="Gene3D" id="1.20.1740.10">
    <property type="entry name" value="Amino acid/polyamine transporter I"/>
    <property type="match status" value="2"/>
</dbReference>
<feature type="transmembrane region" description="Helical" evidence="6">
    <location>
        <begin position="578"/>
        <end position="599"/>
    </location>
</feature>
<sequence length="714" mass="76838">ACYAEFGVRVPHTTGSAYMYSYVTVGEFVAFVIGWNMILEYLIGTSACACALSACIDAIFDGKINRGIKDTFGTIYGNPPDILAFFIILFMMVLMVSGVRKSLIFTHVMNVLNLATLIFAIGAGLFYVDIDNWKKHDGFFPYGWSGVLTGAATCFYAFIGFDIIATTGEEAVNPKKSIPKAIVGSLVVALTAYTVTSLLITLMVPYPDIAEDSGLVEAFNYVRAPICHQIVAIGALTGLTVAMFGSMFPMPRVVYAMARDGLIFRFLGRVSTENNVPGLATFIFGLAAALAALLLSLEVLVQMMSIGTLLAYTLVSTCVLILRYQPQSTTLVELLPESLRTPIPGSPVMGTPSREWSKGDISTALQDSVTGLPAPPPPPPQVDLQLPFPSYLQSTSTGNSLFQRKPTGTSGPGQTSTNPFEGFKNSMGAAIFLKDPSNNVSPAPPIVTAAALPSSNVTVKRVTRSNIYQQFSVDSDSTITTSGTEEGREDYLMVGDSAAERFYGSIAAGDTTEKMTLAQRVKRHVSILVPQLFPWTHPGPATEKTGNAVMKLVGIMYAAIIFFDLTIVAGVGDLINGSIPMIVLLLTFFACIVFCLLLISRQPQNCRALPFLTPCLPVVPSVAVTVNIYLIFKLSYLTLIRFLGWMTLGFLVYFFYGINESDLELEAQKYQTGASTKSKVTLTANTNPFGGGKSTAVGPNGHVKIIDDNTTSTL</sequence>
<feature type="transmembrane region" description="Helical" evidence="6">
    <location>
        <begin position="552"/>
        <end position="572"/>
    </location>
</feature>
<gene>
    <name evidence="7" type="ORF">CTOB1V02_LOCUS9311</name>
</gene>
<dbReference type="AlphaFoldDB" id="A0A7R8WM04"/>
<evidence type="ECO:0000256" key="5">
    <source>
        <dbReference type="SAM" id="MobiDB-lite"/>
    </source>
</evidence>
<comment type="subcellular location">
    <subcellularLocation>
        <location evidence="1">Membrane</location>
        <topology evidence="1">Multi-pass membrane protein</topology>
    </subcellularLocation>
</comment>
<dbReference type="PANTHER" id="PTHR43243">
    <property type="entry name" value="INNER MEMBRANE TRANSPORTER YGJI-RELATED"/>
    <property type="match status" value="1"/>
</dbReference>
<dbReference type="Pfam" id="PF13520">
    <property type="entry name" value="AA_permease_2"/>
    <property type="match status" value="1"/>
</dbReference>
<feature type="transmembrane region" description="Helical" evidence="6">
    <location>
        <begin position="82"/>
        <end position="99"/>
    </location>
</feature>
<dbReference type="GO" id="GO:0005886">
    <property type="term" value="C:plasma membrane"/>
    <property type="evidence" value="ECO:0007669"/>
    <property type="project" value="TreeGrafter"/>
</dbReference>
<feature type="compositionally biased region" description="Low complexity" evidence="5">
    <location>
        <begin position="406"/>
        <end position="417"/>
    </location>
</feature>
<dbReference type="InterPro" id="IPR029485">
    <property type="entry name" value="CAT_C"/>
</dbReference>
<evidence type="ECO:0000256" key="1">
    <source>
        <dbReference type="ARBA" id="ARBA00004141"/>
    </source>
</evidence>
<organism evidence="7">
    <name type="scientific">Cyprideis torosa</name>
    <dbReference type="NCBI Taxonomy" id="163714"/>
    <lineage>
        <taxon>Eukaryota</taxon>
        <taxon>Metazoa</taxon>
        <taxon>Ecdysozoa</taxon>
        <taxon>Arthropoda</taxon>
        <taxon>Crustacea</taxon>
        <taxon>Oligostraca</taxon>
        <taxon>Ostracoda</taxon>
        <taxon>Podocopa</taxon>
        <taxon>Podocopida</taxon>
        <taxon>Cytherocopina</taxon>
        <taxon>Cytheroidea</taxon>
        <taxon>Cytherideidae</taxon>
        <taxon>Cyprideis</taxon>
    </lineage>
</organism>
<feature type="transmembrane region" description="Helical" evidence="6">
    <location>
        <begin position="303"/>
        <end position="322"/>
    </location>
</feature>
<dbReference type="InterPro" id="IPR002293">
    <property type="entry name" value="AA/rel_permease1"/>
</dbReference>
<dbReference type="GO" id="GO:0015171">
    <property type="term" value="F:amino acid transmembrane transporter activity"/>
    <property type="evidence" value="ECO:0007669"/>
    <property type="project" value="TreeGrafter"/>
</dbReference>
<feature type="transmembrane region" description="Helical" evidence="6">
    <location>
        <begin position="611"/>
        <end position="632"/>
    </location>
</feature>
<keyword evidence="2 6" id="KW-0812">Transmembrane</keyword>
<feature type="transmembrane region" description="Helical" evidence="6">
    <location>
        <begin position="142"/>
        <end position="161"/>
    </location>
</feature>
<feature type="transmembrane region" description="Helical" evidence="6">
    <location>
        <begin position="638"/>
        <end position="656"/>
    </location>
</feature>
<keyword evidence="3 6" id="KW-1133">Transmembrane helix</keyword>
<dbReference type="EMBL" id="OB663536">
    <property type="protein sequence ID" value="CAD7231464.1"/>
    <property type="molecule type" value="Genomic_DNA"/>
</dbReference>
<name>A0A7R8WM04_9CRUS</name>
<feature type="transmembrane region" description="Helical" evidence="6">
    <location>
        <begin position="182"/>
        <end position="206"/>
    </location>
</feature>
<accession>A0A7R8WM04</accession>
<reference evidence="7" key="1">
    <citation type="submission" date="2020-11" db="EMBL/GenBank/DDBJ databases">
        <authorList>
            <person name="Tran Van P."/>
        </authorList>
    </citation>
    <scope>NUCLEOTIDE SEQUENCE</scope>
</reference>
<feature type="transmembrane region" description="Helical" evidence="6">
    <location>
        <begin position="17"/>
        <end position="35"/>
    </location>
</feature>
<protein>
    <submittedName>
        <fullName evidence="7">Uncharacterized protein</fullName>
    </submittedName>
</protein>
<dbReference type="OrthoDB" id="3900342at2759"/>
<evidence type="ECO:0000313" key="7">
    <source>
        <dbReference type="EMBL" id="CAD7231464.1"/>
    </source>
</evidence>
<dbReference type="Pfam" id="PF13906">
    <property type="entry name" value="AA_permease_C"/>
    <property type="match status" value="1"/>
</dbReference>
<evidence type="ECO:0000256" key="2">
    <source>
        <dbReference type="ARBA" id="ARBA00022692"/>
    </source>
</evidence>
<feature type="transmembrane region" description="Helical" evidence="6">
    <location>
        <begin position="111"/>
        <end position="130"/>
    </location>
</feature>
<proteinExistence type="predicted"/>
<feature type="transmembrane region" description="Helical" evidence="6">
    <location>
        <begin position="276"/>
        <end position="297"/>
    </location>
</feature>
<evidence type="ECO:0000256" key="4">
    <source>
        <dbReference type="ARBA" id="ARBA00023136"/>
    </source>
</evidence>
<feature type="region of interest" description="Disordered" evidence="5">
    <location>
        <begin position="395"/>
        <end position="419"/>
    </location>
</feature>
<keyword evidence="4 6" id="KW-0472">Membrane</keyword>
<evidence type="ECO:0000256" key="6">
    <source>
        <dbReference type="SAM" id="Phobius"/>
    </source>
</evidence>
<feature type="non-terminal residue" evidence="7">
    <location>
        <position position="1"/>
    </location>
</feature>
<feature type="transmembrane region" description="Helical" evidence="6">
    <location>
        <begin position="226"/>
        <end position="255"/>
    </location>
</feature>
<dbReference type="PANTHER" id="PTHR43243:SF17">
    <property type="entry name" value="CATIONIC AMINO ACID TRANSPORTER-RELATED"/>
    <property type="match status" value="1"/>
</dbReference>